<feature type="domain" description="DUF4468" evidence="1">
    <location>
        <begin position="34"/>
        <end position="114"/>
    </location>
</feature>
<reference evidence="2 3" key="1">
    <citation type="journal article" date="2020" name="Front. Microbiol.">
        <title>Genetic Organization of the aprX-lipA2 Operon Affects the Proteolytic Potential of Pseudomonas Species in Milk.</title>
        <authorList>
            <person name="Maier C."/>
            <person name="Huptas C."/>
            <person name="von Neubeck M."/>
            <person name="Scherer S."/>
            <person name="Wenning M."/>
            <person name="Lucking G."/>
        </authorList>
    </citation>
    <scope>NUCLEOTIDE SEQUENCE [LARGE SCALE GENOMIC DNA]</scope>
    <source>
        <strain evidence="2 3">DSM 16272</strain>
    </source>
</reference>
<dbReference type="Proteomes" id="UP000537729">
    <property type="component" value="Unassembled WGS sequence"/>
</dbReference>
<organism evidence="2 3">
    <name type="scientific">Pseudomonas veronii</name>
    <dbReference type="NCBI Taxonomy" id="76761"/>
    <lineage>
        <taxon>Bacteria</taxon>
        <taxon>Pseudomonadati</taxon>
        <taxon>Pseudomonadota</taxon>
        <taxon>Gammaproteobacteria</taxon>
        <taxon>Pseudomonadales</taxon>
        <taxon>Pseudomonadaceae</taxon>
        <taxon>Pseudomonas</taxon>
    </lineage>
</organism>
<dbReference type="EMBL" id="JAAQWG010000148">
    <property type="protein sequence ID" value="NMY13869.1"/>
    <property type="molecule type" value="Genomic_DNA"/>
</dbReference>
<evidence type="ECO:0000313" key="3">
    <source>
        <dbReference type="Proteomes" id="UP000537729"/>
    </source>
</evidence>
<dbReference type="Gene3D" id="3.30.530.80">
    <property type="match status" value="1"/>
</dbReference>
<dbReference type="InterPro" id="IPR027823">
    <property type="entry name" value="DUF4468"/>
</dbReference>
<evidence type="ECO:0000313" key="2">
    <source>
        <dbReference type="EMBL" id="NMY13869.1"/>
    </source>
</evidence>
<name>A0A7Y1FDK7_PSEVE</name>
<evidence type="ECO:0000259" key="1">
    <source>
        <dbReference type="Pfam" id="PF14730"/>
    </source>
</evidence>
<dbReference type="AlphaFoldDB" id="A0A7Y1FDK7"/>
<dbReference type="Pfam" id="PF14730">
    <property type="entry name" value="DUF4468"/>
    <property type="match status" value="1"/>
</dbReference>
<accession>A0A7Y1FDK7</accession>
<gene>
    <name evidence="2" type="ORF">HBO38_36870</name>
</gene>
<protein>
    <submittedName>
        <fullName evidence="2">DUF4468 domain-containing protein</fullName>
    </submittedName>
</protein>
<proteinExistence type="predicted"/>
<comment type="caution">
    <text evidence="2">The sequence shown here is derived from an EMBL/GenBank/DDBJ whole genome shotgun (WGS) entry which is preliminary data.</text>
</comment>
<sequence>MLLACALALSACVTTPPDQLPITTEKKEFLYDYSVPGISKDELYTRASDYLAITYNNSKVISRVEDKERGTIIAKAVSSWKLSIDSFVITGMPCYSNYDIYFIAKDGRARLQLALVPGAPNPSVCGWTLPALRI</sequence>